<protein>
    <submittedName>
        <fullName evidence="10">Cytochrome-c oxidase</fullName>
    </submittedName>
</protein>
<evidence type="ECO:0000313" key="10">
    <source>
        <dbReference type="EMBL" id="GGC23112.1"/>
    </source>
</evidence>
<dbReference type="InterPro" id="IPR023616">
    <property type="entry name" value="Cyt_c_oxase-like_su1_dom"/>
</dbReference>
<dbReference type="PROSITE" id="PS00077">
    <property type="entry name" value="COX1_CUB"/>
    <property type="match status" value="1"/>
</dbReference>
<evidence type="ECO:0000256" key="4">
    <source>
        <dbReference type="ARBA" id="ARBA00022989"/>
    </source>
</evidence>
<keyword evidence="2 6" id="KW-0679">Respiratory chain</keyword>
<keyword evidence="6" id="KW-0813">Transport</keyword>
<evidence type="ECO:0000256" key="5">
    <source>
        <dbReference type="ARBA" id="ARBA00023136"/>
    </source>
</evidence>
<evidence type="ECO:0000256" key="6">
    <source>
        <dbReference type="RuleBase" id="RU000370"/>
    </source>
</evidence>
<dbReference type="EMBL" id="BMEC01000002">
    <property type="protein sequence ID" value="GGC23112.1"/>
    <property type="molecule type" value="Genomic_DNA"/>
</dbReference>
<dbReference type="PANTHER" id="PTHR10422:SF18">
    <property type="entry name" value="CYTOCHROME C OXIDASE SUBUNIT 1"/>
    <property type="match status" value="1"/>
</dbReference>
<dbReference type="PRINTS" id="PR01165">
    <property type="entry name" value="CYCOXIDASEI"/>
</dbReference>
<evidence type="ECO:0000256" key="3">
    <source>
        <dbReference type="ARBA" id="ARBA00022692"/>
    </source>
</evidence>
<keyword evidence="6" id="KW-0408">Iron</keyword>
<feature type="domain" description="Cytochrome oxidase subunit I profile" evidence="9">
    <location>
        <begin position="25"/>
        <end position="570"/>
    </location>
</feature>
<name>A0ABQ1LDW8_9BACT</name>
<keyword evidence="5 8" id="KW-0472">Membrane</keyword>
<keyword evidence="6" id="KW-0249">Electron transport</keyword>
<dbReference type="InterPro" id="IPR036927">
    <property type="entry name" value="Cyt_c_oxase-like_su1_sf"/>
</dbReference>
<comment type="subcellular location">
    <subcellularLocation>
        <location evidence="1">Membrane</location>
        <topology evidence="1">Multi-pass membrane protein</topology>
    </subcellularLocation>
</comment>
<feature type="transmembrane region" description="Helical" evidence="8">
    <location>
        <begin position="320"/>
        <end position="340"/>
    </location>
</feature>
<dbReference type="Proteomes" id="UP000636010">
    <property type="component" value="Unassembled WGS sequence"/>
</dbReference>
<evidence type="ECO:0000259" key="9">
    <source>
        <dbReference type="PROSITE" id="PS50855"/>
    </source>
</evidence>
<dbReference type="PROSITE" id="PS50855">
    <property type="entry name" value="COX1"/>
    <property type="match status" value="1"/>
</dbReference>
<evidence type="ECO:0000256" key="1">
    <source>
        <dbReference type="ARBA" id="ARBA00004141"/>
    </source>
</evidence>
<keyword evidence="3 6" id="KW-0812">Transmembrane</keyword>
<feature type="transmembrane region" description="Helical" evidence="8">
    <location>
        <begin position="143"/>
        <end position="169"/>
    </location>
</feature>
<feature type="transmembrane region" description="Helical" evidence="8">
    <location>
        <begin position="287"/>
        <end position="308"/>
    </location>
</feature>
<reference evidence="11" key="1">
    <citation type="journal article" date="2019" name="Int. J. Syst. Evol. Microbiol.">
        <title>The Global Catalogue of Microorganisms (GCM) 10K type strain sequencing project: providing services to taxonomists for standard genome sequencing and annotation.</title>
        <authorList>
            <consortium name="The Broad Institute Genomics Platform"/>
            <consortium name="The Broad Institute Genome Sequencing Center for Infectious Disease"/>
            <person name="Wu L."/>
            <person name="Ma J."/>
        </authorList>
    </citation>
    <scope>NUCLEOTIDE SEQUENCE [LARGE SCALE GENOMIC DNA]</scope>
    <source>
        <strain evidence="11">CGMCC 1.10832</strain>
    </source>
</reference>
<feature type="region of interest" description="Disordered" evidence="7">
    <location>
        <begin position="585"/>
        <end position="622"/>
    </location>
</feature>
<evidence type="ECO:0000256" key="2">
    <source>
        <dbReference type="ARBA" id="ARBA00022660"/>
    </source>
</evidence>
<feature type="transmembrane region" description="Helical" evidence="8">
    <location>
        <begin position="385"/>
        <end position="410"/>
    </location>
</feature>
<evidence type="ECO:0000313" key="11">
    <source>
        <dbReference type="Proteomes" id="UP000636010"/>
    </source>
</evidence>
<feature type="transmembrane region" description="Helical" evidence="8">
    <location>
        <begin position="422"/>
        <end position="449"/>
    </location>
</feature>
<feature type="transmembrane region" description="Helical" evidence="8">
    <location>
        <begin position="461"/>
        <end position="489"/>
    </location>
</feature>
<proteinExistence type="inferred from homology"/>
<gene>
    <name evidence="10" type="primary">ctaD</name>
    <name evidence="10" type="ORF">GCM10011506_05510</name>
</gene>
<keyword evidence="6" id="KW-0479">Metal-binding</keyword>
<feature type="transmembrane region" description="Helical" evidence="8">
    <location>
        <begin position="509"/>
        <end position="531"/>
    </location>
</feature>
<keyword evidence="11" id="KW-1185">Reference proteome</keyword>
<feature type="transmembrane region" description="Helical" evidence="8">
    <location>
        <begin position="42"/>
        <end position="64"/>
    </location>
</feature>
<feature type="transmembrane region" description="Helical" evidence="8">
    <location>
        <begin position="189"/>
        <end position="214"/>
    </location>
</feature>
<dbReference type="Pfam" id="PF00115">
    <property type="entry name" value="COX1"/>
    <property type="match status" value="1"/>
</dbReference>
<comment type="caution">
    <text evidence="10">The sequence shown here is derived from an EMBL/GenBank/DDBJ whole genome shotgun (WGS) entry which is preliminary data.</text>
</comment>
<feature type="transmembrane region" description="Helical" evidence="8">
    <location>
        <begin position="92"/>
        <end position="122"/>
    </location>
</feature>
<keyword evidence="4 8" id="KW-1133">Transmembrane helix</keyword>
<feature type="transmembrane region" description="Helical" evidence="8">
    <location>
        <begin position="226"/>
        <end position="254"/>
    </location>
</feature>
<dbReference type="RefSeq" id="WP_188460285.1">
    <property type="nucleotide sequence ID" value="NZ_BAABHU010000002.1"/>
</dbReference>
<sequence>MSTATEVNISHEVHHDEHHDHEQSFISKYIFTMDHKMIGKQFLVTGIVWGVVGVLMSVLFRIQLGFPEANLEWLRPLLGGWLTEAGKIDPEFYLALVTMHGTIMVFFVLTAGLSGTFSNYLIPLQIGARDMASGFMNMLSYWFFFLSSVIMMSSIFIETGPAAGGWVVYPPLSALPQAIAGSGLGMTMWLVAMVFFIVSMLLGGINYITTVINLRTEGMSFTRLPLTIWSFFLTAVIGLLSFPVLFAAALLLVLDRSFGTSFYLSDIYIGGEALPNMGGSPILYQHLFWFLGHPEVYIVLLPALGITSEVIATNSRKPIFGYRAMIGSMLGITVLSFVVWAHHMFVSGLNPFLGSVFMFLTLIIAVPSAVKVFNYLTTLWKGNIIFTPATLFSIGLVSFFISGGLTGIFLGNSVIDIQLHDTYFVVAHFHLVMGSLSIFGLLAGVYHWFPKMFGRMMDEKLGYIHFWMTFIGVYLIFFPMHYIGIAGFPRRYYSWTNFDAFSSYTDLNMFVSIAAFVTVAAQLIFLFNFFYSMYRGKRAPQNPWRSNTLEWTTPIEPGHGNWPGELPKVYRWPYDYSKPGAADDYIPQTVPLSSTPESNLDHEQELAKQEKLANTAHAKKQF</sequence>
<keyword evidence="6" id="KW-0349">Heme</keyword>
<dbReference type="PANTHER" id="PTHR10422">
    <property type="entry name" value="CYTOCHROME C OXIDASE SUBUNIT 1"/>
    <property type="match status" value="1"/>
</dbReference>
<accession>A0ABQ1LDW8</accession>
<evidence type="ECO:0000256" key="7">
    <source>
        <dbReference type="SAM" id="MobiDB-lite"/>
    </source>
</evidence>
<feature type="compositionally biased region" description="Basic and acidic residues" evidence="7">
    <location>
        <begin position="599"/>
        <end position="611"/>
    </location>
</feature>
<organism evidence="10 11">
    <name type="scientific">Marivirga lumbricoides</name>
    <dbReference type="NCBI Taxonomy" id="1046115"/>
    <lineage>
        <taxon>Bacteria</taxon>
        <taxon>Pseudomonadati</taxon>
        <taxon>Bacteroidota</taxon>
        <taxon>Cytophagia</taxon>
        <taxon>Cytophagales</taxon>
        <taxon>Marivirgaceae</taxon>
        <taxon>Marivirga</taxon>
    </lineage>
</organism>
<dbReference type="SUPFAM" id="SSF81442">
    <property type="entry name" value="Cytochrome c oxidase subunit I-like"/>
    <property type="match status" value="1"/>
</dbReference>
<feature type="transmembrane region" description="Helical" evidence="8">
    <location>
        <begin position="352"/>
        <end position="373"/>
    </location>
</feature>
<comment type="similarity">
    <text evidence="6">Belongs to the heme-copper respiratory oxidase family.</text>
</comment>
<dbReference type="Gene3D" id="1.20.210.10">
    <property type="entry name" value="Cytochrome c oxidase-like, subunit I domain"/>
    <property type="match status" value="1"/>
</dbReference>
<evidence type="ECO:0000256" key="8">
    <source>
        <dbReference type="SAM" id="Phobius"/>
    </source>
</evidence>
<dbReference type="InterPro" id="IPR000883">
    <property type="entry name" value="Cyt_C_Oxase_1"/>
</dbReference>
<dbReference type="InterPro" id="IPR023615">
    <property type="entry name" value="Cyt_c_Oxase_su1_BS"/>
</dbReference>